<evidence type="ECO:0000256" key="3">
    <source>
        <dbReference type="ARBA" id="ARBA00012261"/>
    </source>
</evidence>
<dbReference type="OrthoDB" id="9802815at2"/>
<sequence length="322" mass="35819">MRIIFMGTPDFAAEIFDGLLTTDHEILAVVTQPDRPKGRKRILTPSPVKVLAQKYHLPVFQPENIKGSSEAEELTAMAADLIITAAYGQFVPNSLLASVKYYAINVHASLLPKYRGGAPIHYAIWQGEEETGISIIEMVSQMDAGDIFYQQAIPILPSDDVGQQFAKLAKLGRQALIDFLPKLASGDFERQPQNPEQVSFAPIIGKEAEQINWFQSSQEIDQHIRAFRPFPSTYTLLKGQRIKIWAGRPVNYANKYQASPGQIVASTDDQLIVACGQYTFFAIEEWQENGRKRVQIKDYLNGNPADDLIGQTFSSPKEGASS</sequence>
<dbReference type="Pfam" id="PF02911">
    <property type="entry name" value="Formyl_trans_C"/>
    <property type="match status" value="1"/>
</dbReference>
<evidence type="ECO:0000259" key="9">
    <source>
        <dbReference type="Pfam" id="PF00551"/>
    </source>
</evidence>
<evidence type="ECO:0000313" key="12">
    <source>
        <dbReference type="Proteomes" id="UP000198833"/>
    </source>
</evidence>
<evidence type="ECO:0000256" key="1">
    <source>
        <dbReference type="ARBA" id="ARBA00002606"/>
    </source>
</evidence>
<dbReference type="InterPro" id="IPR005793">
    <property type="entry name" value="Formyl_trans_C"/>
</dbReference>
<dbReference type="RefSeq" id="WP_092569635.1">
    <property type="nucleotide sequence ID" value="NZ_FOEN01000001.1"/>
</dbReference>
<keyword evidence="5 8" id="KW-0808">Transferase</keyword>
<dbReference type="InterPro" id="IPR044135">
    <property type="entry name" value="Met-tRNA-FMT_C"/>
</dbReference>
<evidence type="ECO:0000256" key="4">
    <source>
        <dbReference type="ARBA" id="ARBA00016014"/>
    </source>
</evidence>
<evidence type="ECO:0000256" key="8">
    <source>
        <dbReference type="HAMAP-Rule" id="MF_00182"/>
    </source>
</evidence>
<feature type="domain" description="Formyl transferase N-terminal" evidence="9">
    <location>
        <begin position="1"/>
        <end position="178"/>
    </location>
</feature>
<dbReference type="EMBL" id="FOEN01000001">
    <property type="protein sequence ID" value="SEP57197.1"/>
    <property type="molecule type" value="Genomic_DNA"/>
</dbReference>
<dbReference type="GO" id="GO:0004479">
    <property type="term" value="F:methionyl-tRNA formyltransferase activity"/>
    <property type="evidence" value="ECO:0007669"/>
    <property type="project" value="UniProtKB-UniRule"/>
</dbReference>
<dbReference type="SUPFAM" id="SSF50486">
    <property type="entry name" value="FMT C-terminal domain-like"/>
    <property type="match status" value="1"/>
</dbReference>
<gene>
    <name evidence="8" type="primary">fmt</name>
    <name evidence="11" type="ORF">SAMN04488558_10179</name>
</gene>
<dbReference type="InterPro" id="IPR037022">
    <property type="entry name" value="Formyl_trans_C_sf"/>
</dbReference>
<dbReference type="PANTHER" id="PTHR11138">
    <property type="entry name" value="METHIONYL-TRNA FORMYLTRANSFERASE"/>
    <property type="match status" value="1"/>
</dbReference>
<evidence type="ECO:0000256" key="5">
    <source>
        <dbReference type="ARBA" id="ARBA00022679"/>
    </source>
</evidence>
<dbReference type="STRING" id="89093.SAMN04488558_10179"/>
<dbReference type="GO" id="GO:0005829">
    <property type="term" value="C:cytosol"/>
    <property type="evidence" value="ECO:0007669"/>
    <property type="project" value="TreeGrafter"/>
</dbReference>
<dbReference type="InterPro" id="IPR002376">
    <property type="entry name" value="Formyl_transf_N"/>
</dbReference>
<keyword evidence="6 8" id="KW-0648">Protein biosynthesis</keyword>
<feature type="binding site" evidence="8">
    <location>
        <begin position="109"/>
        <end position="112"/>
    </location>
    <ligand>
        <name>(6S)-5,6,7,8-tetrahydrofolate</name>
        <dbReference type="ChEBI" id="CHEBI:57453"/>
    </ligand>
</feature>
<proteinExistence type="inferred from homology"/>
<comment type="catalytic activity">
    <reaction evidence="7 8">
        <text>L-methionyl-tRNA(fMet) + (6R)-10-formyltetrahydrofolate = N-formyl-L-methionyl-tRNA(fMet) + (6S)-5,6,7,8-tetrahydrofolate + H(+)</text>
        <dbReference type="Rhea" id="RHEA:24380"/>
        <dbReference type="Rhea" id="RHEA-COMP:9952"/>
        <dbReference type="Rhea" id="RHEA-COMP:9953"/>
        <dbReference type="ChEBI" id="CHEBI:15378"/>
        <dbReference type="ChEBI" id="CHEBI:57453"/>
        <dbReference type="ChEBI" id="CHEBI:78530"/>
        <dbReference type="ChEBI" id="CHEBI:78844"/>
        <dbReference type="ChEBI" id="CHEBI:195366"/>
        <dbReference type="EC" id="2.1.2.9"/>
    </reaction>
</comment>
<reference evidence="11 12" key="1">
    <citation type="submission" date="2016-10" db="EMBL/GenBank/DDBJ databases">
        <authorList>
            <person name="de Groot N.N."/>
        </authorList>
    </citation>
    <scope>NUCLEOTIDE SEQUENCE [LARGE SCALE GENOMIC DNA]</scope>
    <source>
        <strain evidence="11 12">DSM 15695</strain>
    </source>
</reference>
<evidence type="ECO:0000259" key="10">
    <source>
        <dbReference type="Pfam" id="PF02911"/>
    </source>
</evidence>
<dbReference type="Gene3D" id="3.40.50.170">
    <property type="entry name" value="Formyl transferase, N-terminal domain"/>
    <property type="match status" value="1"/>
</dbReference>
<evidence type="ECO:0000256" key="6">
    <source>
        <dbReference type="ARBA" id="ARBA00022917"/>
    </source>
</evidence>
<dbReference type="CDD" id="cd08646">
    <property type="entry name" value="FMT_core_Met-tRNA-FMT_N"/>
    <property type="match status" value="1"/>
</dbReference>
<evidence type="ECO:0000313" key="11">
    <source>
        <dbReference type="EMBL" id="SEP57197.1"/>
    </source>
</evidence>
<dbReference type="SUPFAM" id="SSF53328">
    <property type="entry name" value="Formyltransferase"/>
    <property type="match status" value="1"/>
</dbReference>
<comment type="similarity">
    <text evidence="2 8">Belongs to the Fmt family.</text>
</comment>
<dbReference type="HAMAP" id="MF_00182">
    <property type="entry name" value="Formyl_trans"/>
    <property type="match status" value="1"/>
</dbReference>
<dbReference type="InterPro" id="IPR041711">
    <property type="entry name" value="Met-tRNA-FMT_N"/>
</dbReference>
<dbReference type="Pfam" id="PF00551">
    <property type="entry name" value="Formyl_trans_N"/>
    <property type="match status" value="1"/>
</dbReference>
<accession>A0A1H8YYS3</accession>
<dbReference type="Proteomes" id="UP000198833">
    <property type="component" value="Unassembled WGS sequence"/>
</dbReference>
<comment type="function">
    <text evidence="1 8">Attaches a formyl group to the free amino group of methionyl-tRNA(fMet). The formyl group appears to play a dual role in the initiator identity of N-formylmethionyl-tRNA by promoting its recognition by IF2 and preventing the misappropriation of this tRNA by the elongation apparatus.</text>
</comment>
<dbReference type="CDD" id="cd08704">
    <property type="entry name" value="Met_tRNA_FMT_C"/>
    <property type="match status" value="1"/>
</dbReference>
<feature type="domain" description="Formyl transferase C-terminal" evidence="10">
    <location>
        <begin position="204"/>
        <end position="303"/>
    </location>
</feature>
<dbReference type="EC" id="2.1.2.9" evidence="3 8"/>
<evidence type="ECO:0000256" key="7">
    <source>
        <dbReference type="ARBA" id="ARBA00048558"/>
    </source>
</evidence>
<dbReference type="PANTHER" id="PTHR11138:SF5">
    <property type="entry name" value="METHIONYL-TRNA FORMYLTRANSFERASE, MITOCHONDRIAL"/>
    <property type="match status" value="1"/>
</dbReference>
<organism evidence="11 12">
    <name type="scientific">Ignavigranum ruoffiae</name>
    <dbReference type="NCBI Taxonomy" id="89093"/>
    <lineage>
        <taxon>Bacteria</taxon>
        <taxon>Bacillati</taxon>
        <taxon>Bacillota</taxon>
        <taxon>Bacilli</taxon>
        <taxon>Lactobacillales</taxon>
        <taxon>Aerococcaceae</taxon>
        <taxon>Ignavigranum</taxon>
    </lineage>
</organism>
<name>A0A1H8YYS3_9LACT</name>
<dbReference type="InterPro" id="IPR005794">
    <property type="entry name" value="Fmt"/>
</dbReference>
<keyword evidence="12" id="KW-1185">Reference proteome</keyword>
<dbReference type="NCBIfam" id="TIGR00460">
    <property type="entry name" value="fmt"/>
    <property type="match status" value="1"/>
</dbReference>
<protein>
    <recommendedName>
        <fullName evidence="4 8">Methionyl-tRNA formyltransferase</fullName>
        <ecNumber evidence="3 8">2.1.2.9</ecNumber>
    </recommendedName>
</protein>
<dbReference type="InterPro" id="IPR011034">
    <property type="entry name" value="Formyl_transferase-like_C_sf"/>
</dbReference>
<dbReference type="Gene3D" id="3.10.25.10">
    <property type="entry name" value="Formyl transferase, C-terminal domain"/>
    <property type="match status" value="1"/>
</dbReference>
<evidence type="ECO:0000256" key="2">
    <source>
        <dbReference type="ARBA" id="ARBA00010699"/>
    </source>
</evidence>
<dbReference type="InterPro" id="IPR036477">
    <property type="entry name" value="Formyl_transf_N_sf"/>
</dbReference>
<dbReference type="AlphaFoldDB" id="A0A1H8YYS3"/>